<dbReference type="Proteomes" id="UP000321638">
    <property type="component" value="Unassembled WGS sequence"/>
</dbReference>
<reference evidence="2 3" key="1">
    <citation type="submission" date="2019-06" db="EMBL/GenBank/DDBJ databases">
        <title>New taxonomy in bacterial strain CC-CFT640, isolated from vineyard.</title>
        <authorList>
            <person name="Lin S.-Y."/>
            <person name="Tsai C.-F."/>
            <person name="Young C.-C."/>
        </authorList>
    </citation>
    <scope>NUCLEOTIDE SEQUENCE [LARGE SCALE GENOMIC DNA]</scope>
    <source>
        <strain evidence="2 3">CC-CFT640</strain>
    </source>
</reference>
<name>A0A5C8PGZ5_9HYPH</name>
<feature type="domain" description="Endonuclease/exonuclease/phosphatase" evidence="1">
    <location>
        <begin position="45"/>
        <end position="257"/>
    </location>
</feature>
<dbReference type="Gene3D" id="3.60.10.10">
    <property type="entry name" value="Endonuclease/exonuclease/phosphatase"/>
    <property type="match status" value="1"/>
</dbReference>
<gene>
    <name evidence="2" type="ORF">FHP25_23220</name>
</gene>
<keyword evidence="2" id="KW-0378">Hydrolase</keyword>
<dbReference type="InterPro" id="IPR051916">
    <property type="entry name" value="GPI-anchor_lipid_remodeler"/>
</dbReference>
<dbReference type="SUPFAM" id="SSF56219">
    <property type="entry name" value="DNase I-like"/>
    <property type="match status" value="1"/>
</dbReference>
<comment type="caution">
    <text evidence="2">The sequence shown here is derived from an EMBL/GenBank/DDBJ whole genome shotgun (WGS) entry which is preliminary data.</text>
</comment>
<protein>
    <submittedName>
        <fullName evidence="2">Endonuclease</fullName>
    </submittedName>
</protein>
<dbReference type="Pfam" id="PF03372">
    <property type="entry name" value="Exo_endo_phos"/>
    <property type="match status" value="1"/>
</dbReference>
<sequence>MRRDEPDAASLPMPMADIDPSRPIDEVVSERLAARTPPAALGRVLTYNVHSCIGADRKYDPHRILDIVRRIDADVVALQEVRAYSTTDDQFHLFEEHLRPMAAVFGTTFRRTRFKFGNALFVRGEILETRLLDLSVAPFEERGAIDCTVRVRGRRMRFIAAHLGLFRRERAEQLVRLAAALKLHREEITVLLGDFNIFGAERRRLRTVGAPALLPRIRTFPSFQPIMSLDRIWTIPNDRLVRLARHRDSPAKWASDHLPLVGEVSLTD</sequence>
<accession>A0A5C8PGZ5</accession>
<dbReference type="InterPro" id="IPR036691">
    <property type="entry name" value="Endo/exonu/phosph_ase_sf"/>
</dbReference>
<dbReference type="InterPro" id="IPR005135">
    <property type="entry name" value="Endo/exonuclease/phosphatase"/>
</dbReference>
<keyword evidence="2" id="KW-0540">Nuclease</keyword>
<dbReference type="RefSeq" id="WP_147849369.1">
    <property type="nucleotide sequence ID" value="NZ_VDUZ01000029.1"/>
</dbReference>
<dbReference type="EMBL" id="VDUZ01000029">
    <property type="protein sequence ID" value="TXL72900.1"/>
    <property type="molecule type" value="Genomic_DNA"/>
</dbReference>
<keyword evidence="3" id="KW-1185">Reference proteome</keyword>
<keyword evidence="2" id="KW-0255">Endonuclease</keyword>
<proteinExistence type="predicted"/>
<dbReference type="GO" id="GO:0006506">
    <property type="term" value="P:GPI anchor biosynthetic process"/>
    <property type="evidence" value="ECO:0007669"/>
    <property type="project" value="TreeGrafter"/>
</dbReference>
<dbReference type="GO" id="GO:0016020">
    <property type="term" value="C:membrane"/>
    <property type="evidence" value="ECO:0007669"/>
    <property type="project" value="GOC"/>
</dbReference>
<evidence type="ECO:0000313" key="2">
    <source>
        <dbReference type="EMBL" id="TXL72900.1"/>
    </source>
</evidence>
<dbReference type="OrthoDB" id="9813425at2"/>
<dbReference type="PANTHER" id="PTHR14859">
    <property type="entry name" value="CALCOFLUOR WHITE HYPERSENSITIVE PROTEIN PRECURSOR"/>
    <property type="match status" value="1"/>
</dbReference>
<evidence type="ECO:0000259" key="1">
    <source>
        <dbReference type="Pfam" id="PF03372"/>
    </source>
</evidence>
<dbReference type="GO" id="GO:0004519">
    <property type="term" value="F:endonuclease activity"/>
    <property type="evidence" value="ECO:0007669"/>
    <property type="project" value="UniProtKB-KW"/>
</dbReference>
<dbReference type="AlphaFoldDB" id="A0A5C8PGZ5"/>
<evidence type="ECO:0000313" key="3">
    <source>
        <dbReference type="Proteomes" id="UP000321638"/>
    </source>
</evidence>
<organism evidence="2 3">
    <name type="scientific">Vineibacter terrae</name>
    <dbReference type="NCBI Taxonomy" id="2586908"/>
    <lineage>
        <taxon>Bacteria</taxon>
        <taxon>Pseudomonadati</taxon>
        <taxon>Pseudomonadota</taxon>
        <taxon>Alphaproteobacteria</taxon>
        <taxon>Hyphomicrobiales</taxon>
        <taxon>Vineibacter</taxon>
    </lineage>
</organism>
<dbReference type="PANTHER" id="PTHR14859:SF15">
    <property type="entry name" value="ENDONUCLEASE_EXONUCLEASE_PHOSPHATASE DOMAIN-CONTAINING PROTEIN"/>
    <property type="match status" value="1"/>
</dbReference>